<protein>
    <submittedName>
        <fullName evidence="2">RdRp</fullName>
    </submittedName>
</protein>
<dbReference type="GO" id="GO:0006351">
    <property type="term" value="P:DNA-templated transcription"/>
    <property type="evidence" value="ECO:0007669"/>
    <property type="project" value="InterPro"/>
</dbReference>
<dbReference type="GO" id="GO:0003968">
    <property type="term" value="F:RNA-directed RNA polymerase activity"/>
    <property type="evidence" value="ECO:0007669"/>
    <property type="project" value="InterPro"/>
</dbReference>
<evidence type="ECO:0000259" key="1">
    <source>
        <dbReference type="Pfam" id="PF00680"/>
    </source>
</evidence>
<sequence>MEEESMTLSNETNTDSRNLNFRIAPLSSINLDSDVIKRLSQSLDSIVTGNQDNLRTPFLKELSEAEVLKKFDSVVESHIEKLPQALVDLELSNRDKFGPRSISTPWTERRASLEEYFQPDVDKESINTHSTGGRLRQISNANALQLLKSQTSSGLPKLKKKAVVKPILLASLEDQLKAKYPCVLYTRTQELQKTRNVWGYPISDTLNEMKLFSPILAYHKTHSSWRSSLLGPDSVDRRITQLLNLPGKRVSIDFSAYDSHVKLHLQTSVRDYIKSLFQVSEHEDIDSIFVRMNEIGIVTPDGIFSGPHGVPSGSTLTNEVDSDAQYLVANQIINPSDVADINGDDGAYSLNDPDKLISAFIDHGLVVNTDKSYIKDDYFIYLQNYYSKEFQSDGLVRGIYPIYRAYMRLVFQERWSNFEDYDISGQDYYNIRALSILENVRYHPLFRLLVQFVLDNDKFSLLTSEKGILNYVRMVQDTSGTQGIMMNQRGDDVKGIKNFASFKMVQEIMSS</sequence>
<comment type="caution">
    <text evidence="2">The sequence shown here is derived from an EMBL/GenBank/DDBJ whole genome shotgun (WGS) entry which is preliminary data.</text>
</comment>
<feature type="domain" description="RNA-directed RNA polymerase C-terminal" evidence="1">
    <location>
        <begin position="136"/>
        <end position="389"/>
    </location>
</feature>
<evidence type="ECO:0000313" key="2">
    <source>
        <dbReference type="EMBL" id="GBH22226.1"/>
    </source>
</evidence>
<reference evidence="2" key="1">
    <citation type="submission" date="2017-04" db="EMBL/GenBank/DDBJ databases">
        <title>Unveiling RNA virosphere associated with marine microorganisms.</title>
        <authorList>
            <person name="Urayama S."/>
            <person name="Takaki Y."/>
            <person name="Nishi S."/>
            <person name="Yoshida Y."/>
            <person name="Deguchi S."/>
            <person name="Takai K."/>
            <person name="Nunoura T."/>
        </authorList>
    </citation>
    <scope>NUCLEOTIDE SEQUENCE</scope>
</reference>
<proteinExistence type="predicted"/>
<dbReference type="InterPro" id="IPR043502">
    <property type="entry name" value="DNA/RNA_pol_sf"/>
</dbReference>
<organism evidence="2">
    <name type="scientific">viral metagenome</name>
    <dbReference type="NCBI Taxonomy" id="1070528"/>
    <lineage>
        <taxon>unclassified sequences</taxon>
        <taxon>metagenomes</taxon>
        <taxon>organismal metagenomes</taxon>
    </lineage>
</organism>
<dbReference type="EMBL" id="BDQA01000786">
    <property type="protein sequence ID" value="GBH22226.1"/>
    <property type="molecule type" value="Genomic_RNA"/>
</dbReference>
<dbReference type="GO" id="GO:0003723">
    <property type="term" value="F:RNA binding"/>
    <property type="evidence" value="ECO:0007669"/>
    <property type="project" value="InterPro"/>
</dbReference>
<dbReference type="InterPro" id="IPR001205">
    <property type="entry name" value="RNA-dir_pol_C"/>
</dbReference>
<dbReference type="SUPFAM" id="SSF56672">
    <property type="entry name" value="DNA/RNA polymerases"/>
    <property type="match status" value="1"/>
</dbReference>
<accession>A0A2V0RA83</accession>
<name>A0A2V0RA83_9ZZZZ</name>
<dbReference type="AlphaFoldDB" id="A0A2V0RA83"/>
<dbReference type="Pfam" id="PF00680">
    <property type="entry name" value="RdRP_1"/>
    <property type="match status" value="1"/>
</dbReference>